<dbReference type="Pfam" id="PF24883">
    <property type="entry name" value="NPHP3_N"/>
    <property type="match status" value="1"/>
</dbReference>
<evidence type="ECO:0000256" key="1">
    <source>
        <dbReference type="ARBA" id="ARBA00022737"/>
    </source>
</evidence>
<organism evidence="3">
    <name type="scientific">Aspergillus niger</name>
    <dbReference type="NCBI Taxonomy" id="5061"/>
    <lineage>
        <taxon>Eukaryota</taxon>
        <taxon>Fungi</taxon>
        <taxon>Dikarya</taxon>
        <taxon>Ascomycota</taxon>
        <taxon>Pezizomycotina</taxon>
        <taxon>Eurotiomycetes</taxon>
        <taxon>Eurotiomycetidae</taxon>
        <taxon>Eurotiales</taxon>
        <taxon>Aspergillaceae</taxon>
        <taxon>Aspergillus</taxon>
        <taxon>Aspergillus subgen. Circumdati</taxon>
    </lineage>
</organism>
<dbReference type="SUPFAM" id="SSF52540">
    <property type="entry name" value="P-loop containing nucleoside triphosphate hydrolases"/>
    <property type="match status" value="1"/>
</dbReference>
<reference evidence="3" key="2">
    <citation type="submission" date="2025-08" db="UniProtKB">
        <authorList>
            <consortium name="RefSeq"/>
        </authorList>
    </citation>
    <scope>IDENTIFICATION</scope>
</reference>
<evidence type="ECO:0000313" key="3">
    <source>
        <dbReference type="RefSeq" id="XP_059601878.1"/>
    </source>
</evidence>
<accession>A0AAJ8DZI4</accession>
<dbReference type="AlphaFoldDB" id="A0AAJ8DZI4"/>
<name>A0AAJ8DZI4_ASPNG</name>
<dbReference type="PANTHER" id="PTHR10039:SF16">
    <property type="entry name" value="GPI INOSITOL-DEACYLASE"/>
    <property type="match status" value="1"/>
</dbReference>
<dbReference type="Gene3D" id="3.40.50.300">
    <property type="entry name" value="P-loop containing nucleotide triphosphate hydrolases"/>
    <property type="match status" value="1"/>
</dbReference>
<dbReference type="GeneID" id="84592626"/>
<dbReference type="RefSeq" id="XP_059601878.1">
    <property type="nucleotide sequence ID" value="XM_059750997.1"/>
</dbReference>
<gene>
    <name evidence="3" type="ORF">An12g06770</name>
</gene>
<sequence length="560" mass="62016">MDGISNAASLVALLQLAGAVINYLSTVIDAPAQKRKLLAALIQARGLLSTLVELTNEVQDEDWSHTIQSLSAHNGPLPTFQELLEHMARKLGITHSGARTKTVLDQLRWPFDQTGFQEMITSLEKLKSHFLLAMANDHIRLSKAIRSELHELQNQLTEATFRTQRQTIMSLSKEQELIVKSLSLGGLFHELNGDEVMERRAGAEWFLRQNAFKKWHGTSHTPSTLVLTGSPGSGKSSICEVTRFFLKAWHQSEIDTCVAYFAFNFSQREKLSEALVLSNIVQQILLERPYLMEHIAALRVTGGPLSSIESIDLIRRARRDLKYFYVILDGLDECEGTSRNVVESLLQIKPPVNILAAGRGTSAAFGSLQDSVIVHADDAMTLSAHFDMIKKMLEKNARLTAYLDHSPETVTKAANLIFEQSNGSWISATTMIESLAQSETRATFERLLNDAPLNLVELYELKLDDVVHQPTELAVLAKKALGIVLDANGSVTVSKLMGALTTELIDVASAQRLGRGLTETETTETICSSCKGFLSVDEPGTRLHFVHQSVREFLVARDIS</sequence>
<feature type="domain" description="Nephrocystin 3-like N-terminal" evidence="2">
    <location>
        <begin position="204"/>
        <end position="354"/>
    </location>
</feature>
<dbReference type="InterPro" id="IPR056884">
    <property type="entry name" value="NPHP3-like_N"/>
</dbReference>
<reference evidence="3" key="1">
    <citation type="submission" date="2025-02" db="EMBL/GenBank/DDBJ databases">
        <authorList>
            <consortium name="NCBI Genome Project"/>
        </authorList>
    </citation>
    <scope>NUCLEOTIDE SEQUENCE</scope>
</reference>
<dbReference type="PANTHER" id="PTHR10039">
    <property type="entry name" value="AMELOGENIN"/>
    <property type="match status" value="1"/>
</dbReference>
<evidence type="ECO:0000259" key="2">
    <source>
        <dbReference type="Pfam" id="PF24883"/>
    </source>
</evidence>
<dbReference type="KEGG" id="ang:An12g06770"/>
<dbReference type="VEuPathDB" id="FungiDB:An12g06770"/>
<protein>
    <recommendedName>
        <fullName evidence="2">Nephrocystin 3-like N-terminal domain-containing protein</fullName>
    </recommendedName>
</protein>
<keyword evidence="1" id="KW-0677">Repeat</keyword>
<proteinExistence type="predicted"/>
<dbReference type="InterPro" id="IPR027417">
    <property type="entry name" value="P-loop_NTPase"/>
</dbReference>